<feature type="domain" description="C2" evidence="1">
    <location>
        <begin position="35"/>
        <end position="98"/>
    </location>
</feature>
<comment type="caution">
    <text evidence="2">The sequence shown here is derived from an EMBL/GenBank/DDBJ whole genome shotgun (WGS) entry which is preliminary data.</text>
</comment>
<evidence type="ECO:0000313" key="3">
    <source>
        <dbReference type="Proteomes" id="UP001604277"/>
    </source>
</evidence>
<reference evidence="3" key="1">
    <citation type="submission" date="2024-07" db="EMBL/GenBank/DDBJ databases">
        <title>Two chromosome-level genome assemblies of Korean endemic species Abeliophyllum distichum and Forsythia ovata (Oleaceae).</title>
        <authorList>
            <person name="Jang H."/>
        </authorList>
    </citation>
    <scope>NUCLEOTIDE SEQUENCE [LARGE SCALE GENOMIC DNA]</scope>
</reference>
<dbReference type="InterPro" id="IPR035892">
    <property type="entry name" value="C2_domain_sf"/>
</dbReference>
<evidence type="ECO:0000259" key="1">
    <source>
        <dbReference type="Pfam" id="PF00168"/>
    </source>
</evidence>
<gene>
    <name evidence="2" type="ORF">Fot_38687</name>
</gene>
<dbReference type="Gene3D" id="2.60.40.150">
    <property type="entry name" value="C2 domain"/>
    <property type="match status" value="1"/>
</dbReference>
<dbReference type="EMBL" id="JBFOLJ010000011">
    <property type="protein sequence ID" value="KAL2494930.1"/>
    <property type="molecule type" value="Genomic_DNA"/>
</dbReference>
<proteinExistence type="predicted"/>
<dbReference type="Proteomes" id="UP001604277">
    <property type="component" value="Unassembled WGS sequence"/>
</dbReference>
<dbReference type="InterPro" id="IPR000008">
    <property type="entry name" value="C2_dom"/>
</dbReference>
<organism evidence="2 3">
    <name type="scientific">Forsythia ovata</name>
    <dbReference type="NCBI Taxonomy" id="205694"/>
    <lineage>
        <taxon>Eukaryota</taxon>
        <taxon>Viridiplantae</taxon>
        <taxon>Streptophyta</taxon>
        <taxon>Embryophyta</taxon>
        <taxon>Tracheophyta</taxon>
        <taxon>Spermatophyta</taxon>
        <taxon>Magnoliopsida</taxon>
        <taxon>eudicotyledons</taxon>
        <taxon>Gunneridae</taxon>
        <taxon>Pentapetalae</taxon>
        <taxon>asterids</taxon>
        <taxon>lamiids</taxon>
        <taxon>Lamiales</taxon>
        <taxon>Oleaceae</taxon>
        <taxon>Forsythieae</taxon>
        <taxon>Forsythia</taxon>
    </lineage>
</organism>
<dbReference type="GO" id="GO:0016757">
    <property type="term" value="F:glycosyltransferase activity"/>
    <property type="evidence" value="ECO:0007669"/>
    <property type="project" value="UniProtKB-KW"/>
</dbReference>
<protein>
    <submittedName>
        <fullName evidence="2">C2 calcium/lipid-binding plant phosphoribosyltransferase family protein</fullName>
    </submittedName>
</protein>
<dbReference type="InterPro" id="IPR047259">
    <property type="entry name" value="QUIRKY-like"/>
</dbReference>
<evidence type="ECO:0000313" key="2">
    <source>
        <dbReference type="EMBL" id="KAL2494930.1"/>
    </source>
</evidence>
<accession>A0ABD1S2J1</accession>
<keyword evidence="2" id="KW-0328">Glycosyltransferase</keyword>
<keyword evidence="2" id="KW-0808">Transferase</keyword>
<dbReference type="PANTHER" id="PTHR31425">
    <property type="entry name" value="PHOSPHORIBOSYLANTHRANILATE TRANSFERASE ISOFORM 1"/>
    <property type="match status" value="1"/>
</dbReference>
<name>A0ABD1S2J1_9LAMI</name>
<keyword evidence="3" id="KW-1185">Reference proteome</keyword>
<dbReference type="Pfam" id="PF00168">
    <property type="entry name" value="C2"/>
    <property type="match status" value="1"/>
</dbReference>
<dbReference type="PANTHER" id="PTHR31425:SF22">
    <property type="entry name" value="MULTIPLE C2 DOMAIN AND TRANSMEMBRANE REGION PROTEIN 6"/>
    <property type="match status" value="1"/>
</dbReference>
<sequence>MLAVWMGTQADEAFPEAWHSDSHSMNQTSLADMRSKGHKEFSHKTYKPEWNEELMFIAYEPFDEYMVFSVVETGGGQDEVLGMLMKPVREFKHRLETSKLPDAEWFSLYKPYVAEEESDMHRKDGTFRTRIYLRLWIDAGEMVGVGVGEI</sequence>
<dbReference type="AlphaFoldDB" id="A0ABD1S2J1"/>
<dbReference type="SUPFAM" id="SSF49562">
    <property type="entry name" value="C2 domain (Calcium/lipid-binding domain, CaLB)"/>
    <property type="match status" value="1"/>
</dbReference>